<comment type="caution">
    <text evidence="9">The sequence shown here is derived from an EMBL/GenBank/DDBJ whole genome shotgun (WGS) entry which is preliminary data.</text>
</comment>
<dbReference type="InterPro" id="IPR036971">
    <property type="entry name" value="PDEase_catalytic_dom_sf"/>
</dbReference>
<evidence type="ECO:0000256" key="2">
    <source>
        <dbReference type="ARBA" id="ARBA00022801"/>
    </source>
</evidence>
<evidence type="ECO:0000256" key="6">
    <source>
        <dbReference type="RuleBase" id="RU363067"/>
    </source>
</evidence>
<feature type="region of interest" description="Disordered" evidence="7">
    <location>
        <begin position="1"/>
        <end position="53"/>
    </location>
</feature>
<comment type="cofactor">
    <cofactor evidence="6">
        <name>a divalent metal cation</name>
        <dbReference type="ChEBI" id="CHEBI:60240"/>
    </cofactor>
    <text evidence="6">Binds 2 divalent metal cations per subunit. Site 1 may preferentially bind zinc ions, while site 2 has a preference for magnesium and/or manganese ions.</text>
</comment>
<feature type="binding site" evidence="5">
    <location>
        <position position="689"/>
    </location>
    <ligand>
        <name>Zn(2+)</name>
        <dbReference type="ChEBI" id="CHEBI:29105"/>
        <label>1</label>
    </ligand>
</feature>
<dbReference type="GO" id="GO:0046872">
    <property type="term" value="F:metal ion binding"/>
    <property type="evidence" value="ECO:0007669"/>
    <property type="project" value="UniProtKB-KW"/>
</dbReference>
<feature type="binding site" evidence="5">
    <location>
        <position position="652"/>
    </location>
    <ligand>
        <name>Zn(2+)</name>
        <dbReference type="ChEBI" id="CHEBI:29105"/>
        <label>1</label>
    </ligand>
</feature>
<evidence type="ECO:0000256" key="7">
    <source>
        <dbReference type="SAM" id="MobiDB-lite"/>
    </source>
</evidence>
<feature type="binding site" evidence="5">
    <location>
        <position position="901"/>
    </location>
    <ligand>
        <name>Zn(2+)</name>
        <dbReference type="ChEBI" id="CHEBI:29105"/>
        <label>1</label>
    </ligand>
</feature>
<feature type="binding site" evidence="5">
    <location>
        <position position="689"/>
    </location>
    <ligand>
        <name>Zn(2+)</name>
        <dbReference type="ChEBI" id="CHEBI:29105"/>
        <label>2</label>
    </ligand>
</feature>
<dbReference type="OrthoDB" id="546632at2759"/>
<feature type="region of interest" description="Disordered" evidence="7">
    <location>
        <begin position="1061"/>
        <end position="1130"/>
    </location>
</feature>
<dbReference type="InterPro" id="IPR023174">
    <property type="entry name" value="PDEase_CS"/>
</dbReference>
<feature type="region of interest" description="Disordered" evidence="7">
    <location>
        <begin position="836"/>
        <end position="879"/>
    </location>
</feature>
<dbReference type="PROSITE" id="PS00126">
    <property type="entry name" value="PDEASE_I_1"/>
    <property type="match status" value="1"/>
</dbReference>
<feature type="binding site" evidence="4">
    <location>
        <position position="952"/>
    </location>
    <ligand>
        <name>AMP</name>
        <dbReference type="ChEBI" id="CHEBI:456215"/>
    </ligand>
</feature>
<feature type="domain" description="PDEase" evidence="8">
    <location>
        <begin position="574"/>
        <end position="995"/>
    </location>
</feature>
<evidence type="ECO:0000259" key="8">
    <source>
        <dbReference type="PROSITE" id="PS51845"/>
    </source>
</evidence>
<reference evidence="9 10" key="1">
    <citation type="journal article" date="2017" name="Genome Biol. Evol.">
        <title>Phytophthora megakarya and P. palmivora, closely related causal agents of cacao black pod rot, underwent increases in genome sizes and gene numbers by different mechanisms.</title>
        <authorList>
            <person name="Ali S.S."/>
            <person name="Shao J."/>
            <person name="Lary D.J."/>
            <person name="Kronmiller B."/>
            <person name="Shen D."/>
            <person name="Strem M.D."/>
            <person name="Amoako-Attah I."/>
            <person name="Akrofi A.Y."/>
            <person name="Begoude B.A."/>
            <person name="Ten Hoopen G.M."/>
            <person name="Coulibaly K."/>
            <person name="Kebe B.I."/>
            <person name="Melnick R.L."/>
            <person name="Guiltinan M.J."/>
            <person name="Tyler B.M."/>
            <person name="Meinhardt L.W."/>
            <person name="Bailey B.A."/>
        </authorList>
    </citation>
    <scope>NUCLEOTIDE SEQUENCE [LARGE SCALE GENOMIC DNA]</scope>
    <source>
        <strain evidence="10">sbr112.9</strain>
    </source>
</reference>
<dbReference type="Pfam" id="PF00233">
    <property type="entry name" value="PDEase_I"/>
    <property type="match status" value="2"/>
</dbReference>
<feature type="compositionally biased region" description="Polar residues" evidence="7">
    <location>
        <begin position="845"/>
        <end position="875"/>
    </location>
</feature>
<dbReference type="Gene3D" id="3.30.450.40">
    <property type="match status" value="2"/>
</dbReference>
<dbReference type="PANTHER" id="PTHR11347">
    <property type="entry name" value="CYCLIC NUCLEOTIDE PHOSPHODIESTERASE"/>
    <property type="match status" value="1"/>
</dbReference>
<feature type="compositionally biased region" description="Basic and acidic residues" evidence="7">
    <location>
        <begin position="8"/>
        <end position="17"/>
    </location>
</feature>
<feature type="binding site" evidence="5">
    <location>
        <position position="688"/>
    </location>
    <ligand>
        <name>Zn(2+)</name>
        <dbReference type="ChEBI" id="CHEBI:29105"/>
        <label>1</label>
    </ligand>
</feature>
<keyword evidence="1 5" id="KW-0479">Metal-binding</keyword>
<dbReference type="SUPFAM" id="SSF55781">
    <property type="entry name" value="GAF domain-like"/>
    <property type="match status" value="2"/>
</dbReference>
<accession>A0A2P4XUC3</accession>
<dbReference type="AlphaFoldDB" id="A0A2P4XUC3"/>
<evidence type="ECO:0000313" key="9">
    <source>
        <dbReference type="EMBL" id="POM69174.1"/>
    </source>
</evidence>
<dbReference type="EC" id="3.1.4.-" evidence="6"/>
<evidence type="ECO:0000256" key="4">
    <source>
        <dbReference type="PIRSR" id="PIRSR623088-2"/>
    </source>
</evidence>
<evidence type="ECO:0000256" key="3">
    <source>
        <dbReference type="PIRSR" id="PIRSR623088-1"/>
    </source>
</evidence>
<name>A0A2P4XUC3_9STRA</name>
<comment type="similarity">
    <text evidence="6">Belongs to the cyclic nucleotide phosphodiesterase family.</text>
</comment>
<evidence type="ECO:0000256" key="1">
    <source>
        <dbReference type="ARBA" id="ARBA00022723"/>
    </source>
</evidence>
<feature type="active site" description="Proton donor" evidence="3">
    <location>
        <position position="648"/>
    </location>
</feature>
<proteinExistence type="inferred from homology"/>
<dbReference type="Gene3D" id="1.10.1300.10">
    <property type="entry name" value="3'5'-cyclic nucleotide phosphodiesterase, catalytic domain"/>
    <property type="match status" value="1"/>
</dbReference>
<evidence type="ECO:0000313" key="10">
    <source>
        <dbReference type="Proteomes" id="UP000237271"/>
    </source>
</evidence>
<feature type="region of interest" description="Disordered" evidence="7">
    <location>
        <begin position="1015"/>
        <end position="1041"/>
    </location>
</feature>
<organism evidence="9 10">
    <name type="scientific">Phytophthora palmivora</name>
    <dbReference type="NCBI Taxonomy" id="4796"/>
    <lineage>
        <taxon>Eukaryota</taxon>
        <taxon>Sar</taxon>
        <taxon>Stramenopiles</taxon>
        <taxon>Oomycota</taxon>
        <taxon>Peronosporomycetes</taxon>
        <taxon>Peronosporales</taxon>
        <taxon>Peronosporaceae</taxon>
        <taxon>Phytophthora</taxon>
    </lineage>
</organism>
<feature type="binding site" evidence="4">
    <location>
        <position position="689"/>
    </location>
    <ligand>
        <name>AMP</name>
        <dbReference type="ChEBI" id="CHEBI:456215"/>
    </ligand>
</feature>
<dbReference type="GO" id="GO:0004114">
    <property type="term" value="F:3',5'-cyclic-nucleotide phosphodiesterase activity"/>
    <property type="evidence" value="ECO:0007669"/>
    <property type="project" value="InterPro"/>
</dbReference>
<dbReference type="EMBL" id="NCKW01007923">
    <property type="protein sequence ID" value="POM69174.1"/>
    <property type="molecule type" value="Genomic_DNA"/>
</dbReference>
<dbReference type="PRINTS" id="PR00387">
    <property type="entry name" value="PDIESTERASE1"/>
</dbReference>
<dbReference type="GO" id="GO:0007165">
    <property type="term" value="P:signal transduction"/>
    <property type="evidence" value="ECO:0007669"/>
    <property type="project" value="InterPro"/>
</dbReference>
<dbReference type="InterPro" id="IPR029016">
    <property type="entry name" value="GAF-like_dom_sf"/>
</dbReference>
<gene>
    <name evidence="9" type="ORF">PHPALM_14568</name>
</gene>
<keyword evidence="10" id="KW-1185">Reference proteome</keyword>
<dbReference type="SUPFAM" id="SSF109604">
    <property type="entry name" value="HD-domain/PDEase-like"/>
    <property type="match status" value="1"/>
</dbReference>
<feature type="compositionally biased region" description="Basic and acidic residues" evidence="7">
    <location>
        <begin position="34"/>
        <end position="43"/>
    </location>
</feature>
<feature type="binding site" evidence="4">
    <location>
        <position position="901"/>
    </location>
    <ligand>
        <name>AMP</name>
        <dbReference type="ChEBI" id="CHEBI:456215"/>
    </ligand>
</feature>
<sequence length="1130" mass="125800">MGNVFSTKRAEEPDKQKLHTLSDTTVSSSEDDEMQRTGRREGSDSSNDSLDTTGILYAPEKHRQPTGRGISPLSVVHGVVNWLMSCGGSTFAHGDQMDYDERYLSEQKHRAFWELVQRILELNDVVLMIRVLLDFLQDDLGAASAAVFLVDQNSQNMSRITRGAPTQSGLAPSRGLVGEALNSRVARFLVDFNSEAGYDPEVDLVHEFPGQKLFCVPLIEHDSVYAIIEATTAHSTRRVMDELHVKLLTWLGPILSSCMRKCIEFHDVLLSERTQKALLHIISSSDTEDTVLNLVDGVIDGACHITKAERVTLFMIDWETEELWSLSSSYYDETLRVPLQASMLGLAAVTQQTLNVRNPKTDRRYNWMTDQRRGINTRCVLYVPVGIQEASQTVEGASASSSRPIGVLEIINKVEEEMPAGMTPRLCPGFTFDDECALEAFACEVAVILRRRCNEIEYIKLLADTRAEQVLAKRARSQVNLLECYTSYASASRAHPEACLRNSFVPSDRHVADCPECAAAAKLDDQADQVVPVLATSDVSERVHHVDNIEQRLGKAIGNKNHNSGRLGYEFAGSSESIPSRLLFSAPPGSRFPSWDFNVFTTDPAALPKLLEEMYLDFKVDEVLHTTKHRLQNFIVAMKEHYHPNPFHNFLHAFSVVHASYLLLSTTDAGQMLQPLDIAACLVASLGHDVDHPGHTNDFEVKSGSQLAMLYSDESVLEHHHAYTTFRLISKEKNANILQNLTPVDYRHFRKMVITAILGTDMANHFKFLETIEKVLRPASHHVDTTAFSTAKRDNASVTTIIAVNNGTTSMFDVTAAKDQEKQGSEILNVLRDAVMQPEGPPSTPRGSTSGTAPNSFHSTTAAKGAPSRTTSGRSTKGGWAYNGTVEDRIFLVKTLVHASDLSGQVFPKPIALKWSNMISKEFAYQALMEQAENIPISYRNIDDPLKMVEGQLFFAQKIVSPLWDLMYIMFPDIDECMSNLRSNVAHYEQELQRLKDARREEGLNADHMRQEREELARQYEQDDDSEQPNRRTRRDSMCGCEDEGVAVPGLARHNPAKFNSFRTIPEDDSNSNSNSEGLGAGSDGEPCVRASVLAAAENSRQTNRSRSSSISSNSSSDLEIDEQSLVVYE</sequence>
<dbReference type="Proteomes" id="UP000237271">
    <property type="component" value="Unassembled WGS sequence"/>
</dbReference>
<feature type="compositionally biased region" description="Low complexity" evidence="7">
    <location>
        <begin position="1099"/>
        <end position="1117"/>
    </location>
</feature>
<feature type="binding site" evidence="4">
    <location>
        <begin position="648"/>
        <end position="652"/>
    </location>
    <ligand>
        <name>AMP</name>
        <dbReference type="ChEBI" id="CHEBI:456215"/>
    </ligand>
</feature>
<protein>
    <recommendedName>
        <fullName evidence="6">Phosphodiesterase</fullName>
        <ecNumber evidence="6">3.1.4.-</ecNumber>
    </recommendedName>
</protein>
<dbReference type="InterPro" id="IPR002073">
    <property type="entry name" value="PDEase_catalytic_dom"/>
</dbReference>
<dbReference type="PROSITE" id="PS51845">
    <property type="entry name" value="PDEASE_I_2"/>
    <property type="match status" value="1"/>
</dbReference>
<keyword evidence="2 6" id="KW-0378">Hydrolase</keyword>
<evidence type="ECO:0000256" key="5">
    <source>
        <dbReference type="PIRSR" id="PIRSR623088-3"/>
    </source>
</evidence>
<dbReference type="InterPro" id="IPR023088">
    <property type="entry name" value="PDEase"/>
</dbReference>